<evidence type="ECO:0000313" key="1">
    <source>
        <dbReference type="EMBL" id="KAF2121506.1"/>
    </source>
</evidence>
<sequence>MPSADPSADAAGAANIEDDDPVVKEYDVYITPDLENQLLLLMQYANRLAEQPFSAENGAKPSQLRIKPKSGFVEVDVPVNVHQYYDRRKGVEWGEALRETKGFGQKAYGMAGGYERVMPRTGNRPGASGEANVHPRAFLEDDRVQDYVENFEDANEKGHVLNTQTWGGKIPTHDPNKPSYMVGAFRNNELHLSRLGGVVQLQVQPHHVDATEQLDVLRRKREKETQEGARPTEARAFVPTVKKSGGATSVEATQLYLSEAASEPWTKYQCYDENDRVSFEDYEKRLFHPDTANAKQLVSARTNLQVLDDMSTPSSAVGRKLAAKRPLTETLDISDDSDEDEAHEVNIVGLPSQSSRIRH</sequence>
<dbReference type="PANTHER" id="PTHR12069">
    <property type="entry name" value="DNA-DIRECTED RNA POLYMERASES III 80 KDA POLYPEPTIDE RNA POLYMERASE III SUBUNIT 5"/>
    <property type="match status" value="1"/>
</dbReference>
<evidence type="ECO:0000313" key="2">
    <source>
        <dbReference type="Proteomes" id="UP000799770"/>
    </source>
</evidence>
<gene>
    <name evidence="1" type="ORF">BDV96DRAFT_483612</name>
</gene>
<dbReference type="Pfam" id="PF04801">
    <property type="entry name" value="RPC5"/>
    <property type="match status" value="2"/>
</dbReference>
<keyword evidence="2" id="KW-1185">Reference proteome</keyword>
<dbReference type="PANTHER" id="PTHR12069:SF0">
    <property type="entry name" value="DNA-DIRECTED RNA POLYMERASE III SUBUNIT RPC5"/>
    <property type="match status" value="1"/>
</dbReference>
<keyword evidence="1" id="KW-0804">Transcription</keyword>
<protein>
    <submittedName>
        <fullName evidence="1">DNA-directed RNA polymerase III subunit Rpc5</fullName>
    </submittedName>
</protein>
<reference evidence="1" key="1">
    <citation type="journal article" date="2020" name="Stud. Mycol.">
        <title>101 Dothideomycetes genomes: a test case for predicting lifestyles and emergence of pathogens.</title>
        <authorList>
            <person name="Haridas S."/>
            <person name="Albert R."/>
            <person name="Binder M."/>
            <person name="Bloem J."/>
            <person name="Labutti K."/>
            <person name="Salamov A."/>
            <person name="Andreopoulos B."/>
            <person name="Baker S."/>
            <person name="Barry K."/>
            <person name="Bills G."/>
            <person name="Bluhm B."/>
            <person name="Cannon C."/>
            <person name="Castanera R."/>
            <person name="Culley D."/>
            <person name="Daum C."/>
            <person name="Ezra D."/>
            <person name="Gonzalez J."/>
            <person name="Henrissat B."/>
            <person name="Kuo A."/>
            <person name="Liang C."/>
            <person name="Lipzen A."/>
            <person name="Lutzoni F."/>
            <person name="Magnuson J."/>
            <person name="Mondo S."/>
            <person name="Nolan M."/>
            <person name="Ohm R."/>
            <person name="Pangilinan J."/>
            <person name="Park H.-J."/>
            <person name="Ramirez L."/>
            <person name="Alfaro M."/>
            <person name="Sun H."/>
            <person name="Tritt A."/>
            <person name="Yoshinaga Y."/>
            <person name="Zwiers L.-H."/>
            <person name="Turgeon B."/>
            <person name="Goodwin S."/>
            <person name="Spatafora J."/>
            <person name="Crous P."/>
            <person name="Grigoriev I."/>
        </authorList>
    </citation>
    <scope>NUCLEOTIDE SEQUENCE</scope>
    <source>
        <strain evidence="1">CBS 627.86</strain>
    </source>
</reference>
<name>A0A6A5ZQH4_9PLEO</name>
<accession>A0A6A5ZQH4</accession>
<organism evidence="1 2">
    <name type="scientific">Lophiotrema nucula</name>
    <dbReference type="NCBI Taxonomy" id="690887"/>
    <lineage>
        <taxon>Eukaryota</taxon>
        <taxon>Fungi</taxon>
        <taxon>Dikarya</taxon>
        <taxon>Ascomycota</taxon>
        <taxon>Pezizomycotina</taxon>
        <taxon>Dothideomycetes</taxon>
        <taxon>Pleosporomycetidae</taxon>
        <taxon>Pleosporales</taxon>
        <taxon>Lophiotremataceae</taxon>
        <taxon>Lophiotrema</taxon>
    </lineage>
</organism>
<dbReference type="GO" id="GO:0042797">
    <property type="term" value="P:tRNA transcription by RNA polymerase III"/>
    <property type="evidence" value="ECO:0007669"/>
    <property type="project" value="TreeGrafter"/>
</dbReference>
<dbReference type="EMBL" id="ML977312">
    <property type="protein sequence ID" value="KAF2121506.1"/>
    <property type="molecule type" value="Genomic_DNA"/>
</dbReference>
<dbReference type="GO" id="GO:0005666">
    <property type="term" value="C:RNA polymerase III complex"/>
    <property type="evidence" value="ECO:0007669"/>
    <property type="project" value="TreeGrafter"/>
</dbReference>
<proteinExistence type="predicted"/>
<keyword evidence="1" id="KW-0240">DNA-directed RNA polymerase</keyword>
<dbReference type="InterPro" id="IPR006886">
    <property type="entry name" value="RNA_pol_III_Rpc5"/>
</dbReference>
<dbReference type="Proteomes" id="UP000799770">
    <property type="component" value="Unassembled WGS sequence"/>
</dbReference>
<dbReference type="AlphaFoldDB" id="A0A6A5ZQH4"/>
<dbReference type="OrthoDB" id="340681at2759"/>